<dbReference type="RefSeq" id="WP_133441885.1">
    <property type="nucleotide sequence ID" value="NZ_CP034726.1"/>
</dbReference>
<accession>A0A4P6ZKQ2</accession>
<dbReference type="KEGG" id="lji:ELX58_04060"/>
<dbReference type="EMBL" id="CP034726">
    <property type="protein sequence ID" value="QBP18326.1"/>
    <property type="molecule type" value="Genomic_DNA"/>
</dbReference>
<dbReference type="Proteomes" id="UP000294321">
    <property type="component" value="Chromosome"/>
</dbReference>
<organism evidence="1 2">
    <name type="scientific">Acetilactobacillus jinshanensis</name>
    <dbReference type="NCBI Taxonomy" id="1720083"/>
    <lineage>
        <taxon>Bacteria</taxon>
        <taxon>Bacillati</taxon>
        <taxon>Bacillota</taxon>
        <taxon>Bacilli</taxon>
        <taxon>Lactobacillales</taxon>
        <taxon>Lactobacillaceae</taxon>
        <taxon>Acetilactobacillus</taxon>
    </lineage>
</organism>
<dbReference type="AlphaFoldDB" id="A0A4P6ZKQ2"/>
<reference evidence="2" key="1">
    <citation type="submission" date="2018-12" db="EMBL/GenBank/DDBJ databases">
        <title>A new species of lactobacillus.</title>
        <authorList>
            <person name="Jian Y."/>
            <person name="Xin L."/>
            <person name="Hong Z.J."/>
            <person name="Ming L.Z."/>
            <person name="Hong X.Z."/>
        </authorList>
    </citation>
    <scope>NUCLEOTIDE SEQUENCE [LARGE SCALE GENOMIC DNA]</scope>
    <source>
        <strain evidence="2">HSLZ-75</strain>
    </source>
</reference>
<name>A0A4P6ZKQ2_9LACO</name>
<keyword evidence="2" id="KW-1185">Reference proteome</keyword>
<dbReference type="OrthoDB" id="2151973at2"/>
<protein>
    <submittedName>
        <fullName evidence="1">Uncharacterized protein</fullName>
    </submittedName>
</protein>
<proteinExistence type="predicted"/>
<evidence type="ECO:0000313" key="2">
    <source>
        <dbReference type="Proteomes" id="UP000294321"/>
    </source>
</evidence>
<evidence type="ECO:0000313" key="1">
    <source>
        <dbReference type="EMBL" id="QBP18326.1"/>
    </source>
</evidence>
<gene>
    <name evidence="1" type="ORF">ELX58_04060</name>
</gene>
<sequence length="95" mass="11217">MVTTSSTLGKQKYLDELTYESPDVVLGNIMSDYHYSLNLHDIIDPCDWLHHCNYQHLKMNDIDKKIIQSQQPMFYNAVQHRPVNRQDVIKIVKEL</sequence>